<dbReference type="PANTHER" id="PTHR13318:SF95">
    <property type="entry name" value="F-BOX PROTEIN YLR352W"/>
    <property type="match status" value="1"/>
</dbReference>
<dbReference type="GO" id="GO:0019005">
    <property type="term" value="C:SCF ubiquitin ligase complex"/>
    <property type="evidence" value="ECO:0007669"/>
    <property type="project" value="TreeGrafter"/>
</dbReference>
<dbReference type="SMART" id="SM00367">
    <property type="entry name" value="LRR_CC"/>
    <property type="match status" value="4"/>
</dbReference>
<dbReference type="Gene3D" id="3.80.10.10">
    <property type="entry name" value="Ribonuclease Inhibitor"/>
    <property type="match status" value="1"/>
</dbReference>
<feature type="non-terminal residue" evidence="1">
    <location>
        <position position="386"/>
    </location>
</feature>
<dbReference type="Proteomes" id="UP001153678">
    <property type="component" value="Unassembled WGS sequence"/>
</dbReference>
<dbReference type="InterPro" id="IPR006553">
    <property type="entry name" value="Leu-rich_rpt_Cys-con_subtyp"/>
</dbReference>
<evidence type="ECO:0000313" key="2">
    <source>
        <dbReference type="Proteomes" id="UP001153678"/>
    </source>
</evidence>
<proteinExistence type="predicted"/>
<organism evidence="1 2">
    <name type="scientific">Funneliformis geosporum</name>
    <dbReference type="NCBI Taxonomy" id="1117311"/>
    <lineage>
        <taxon>Eukaryota</taxon>
        <taxon>Fungi</taxon>
        <taxon>Fungi incertae sedis</taxon>
        <taxon>Mucoromycota</taxon>
        <taxon>Glomeromycotina</taxon>
        <taxon>Glomeromycetes</taxon>
        <taxon>Glomerales</taxon>
        <taxon>Glomeraceae</taxon>
        <taxon>Funneliformis</taxon>
    </lineage>
</organism>
<dbReference type="InterPro" id="IPR032675">
    <property type="entry name" value="LRR_dom_sf"/>
</dbReference>
<dbReference type="InterPro" id="IPR001611">
    <property type="entry name" value="Leu-rich_rpt"/>
</dbReference>
<gene>
    <name evidence="1" type="ORF">FWILDA_LOCUS16862</name>
</gene>
<dbReference type="SUPFAM" id="SSF52047">
    <property type="entry name" value="RNI-like"/>
    <property type="match status" value="1"/>
</dbReference>
<dbReference type="Pfam" id="PF13516">
    <property type="entry name" value="LRR_6"/>
    <property type="match status" value="1"/>
</dbReference>
<protein>
    <submittedName>
        <fullName evidence="1">10514_t:CDS:1</fullName>
    </submittedName>
</protein>
<dbReference type="AlphaFoldDB" id="A0A9W4T7U7"/>
<feature type="non-terminal residue" evidence="1">
    <location>
        <position position="1"/>
    </location>
</feature>
<keyword evidence="2" id="KW-1185">Reference proteome</keyword>
<name>A0A9W4T7U7_9GLOM</name>
<reference evidence="1" key="1">
    <citation type="submission" date="2022-08" db="EMBL/GenBank/DDBJ databases">
        <authorList>
            <person name="Kallberg Y."/>
            <person name="Tangrot J."/>
            <person name="Rosling A."/>
        </authorList>
    </citation>
    <scope>NUCLEOTIDE SEQUENCE</scope>
    <source>
        <strain evidence="1">Wild A</strain>
    </source>
</reference>
<comment type="caution">
    <text evidence="1">The sequence shown here is derived from an EMBL/GenBank/DDBJ whole genome shotgun (WGS) entry which is preliminary data.</text>
</comment>
<dbReference type="GO" id="GO:0031146">
    <property type="term" value="P:SCF-dependent proteasomal ubiquitin-dependent protein catabolic process"/>
    <property type="evidence" value="ECO:0007669"/>
    <property type="project" value="TreeGrafter"/>
</dbReference>
<evidence type="ECO:0000313" key="1">
    <source>
        <dbReference type="EMBL" id="CAI2195009.1"/>
    </source>
</evidence>
<accession>A0A9W4T7U7</accession>
<dbReference type="OrthoDB" id="550575at2759"/>
<sequence>FKDSIGFSDKLLFVIAESYPNLRYINLWDTQITDKNLYAIAQSCCKLEYLNISYCRNISDKSLFEITGNYHDLQEFYFAKVRQITDKSISCILNSYLNLQKLDITFSHKDIKDAKISDNDIDDEITAHSCHKLEYLDLTNQDSISNTDYVSETVVVASQSVIADTSQKEILTMDSEVTHDIKPVNMYSENSELSRDTNPLTKLREIDRNVEIERLRKENSSDSLLRMFQRDHILPTKNSENVQASQTIKFSSPKTIVSGSINIKNLLIHSARRMLQEISKAIRDYIMTARKQIYNKMKPYLADVSIGYLQVMVCKAKKINRLFGYKYDPITLKKIKGQIENNTNPVNEISKMVATTSVYDSDDNFSNTSDITDYFKEEETNDSIKK</sequence>
<dbReference type="PANTHER" id="PTHR13318">
    <property type="entry name" value="PARTNER OF PAIRED, ISOFORM B-RELATED"/>
    <property type="match status" value="1"/>
</dbReference>
<dbReference type="EMBL" id="CAMKVN010011777">
    <property type="protein sequence ID" value="CAI2195009.1"/>
    <property type="molecule type" value="Genomic_DNA"/>
</dbReference>